<dbReference type="AlphaFoldDB" id="A0AA88CJN4"/>
<evidence type="ECO:0000313" key="2">
    <source>
        <dbReference type="EMBL" id="GMN18837.1"/>
    </source>
</evidence>
<reference evidence="2" key="1">
    <citation type="submission" date="2023-07" db="EMBL/GenBank/DDBJ databases">
        <title>draft genome sequence of fig (Ficus carica).</title>
        <authorList>
            <person name="Takahashi T."/>
            <person name="Nishimura K."/>
        </authorList>
    </citation>
    <scope>NUCLEOTIDE SEQUENCE</scope>
</reference>
<dbReference type="Proteomes" id="UP001187192">
    <property type="component" value="Unassembled WGS sequence"/>
</dbReference>
<protein>
    <submittedName>
        <fullName evidence="2">Uncharacterized protein</fullName>
    </submittedName>
</protein>
<keyword evidence="3" id="KW-1185">Reference proteome</keyword>
<accession>A0AA88CJN4</accession>
<evidence type="ECO:0000313" key="3">
    <source>
        <dbReference type="Proteomes" id="UP001187192"/>
    </source>
</evidence>
<comment type="caution">
    <text evidence="2">The sequence shown here is derived from an EMBL/GenBank/DDBJ whole genome shotgun (WGS) entry which is preliminary data.</text>
</comment>
<name>A0AA88CJN4_FICCA</name>
<gene>
    <name evidence="2" type="ORF">TIFTF001_048542</name>
</gene>
<sequence length="155" mass="17044">MPPPVQWTMSEEPNTLKVFFFFLHPPHRRSRLGGGPGEIPLCPLPTLTNPRLTPVMENPLERRTTSNKPCLADVDPPVKSPQPSTGEVLLCQTCTAERWGPLDTKINSDDDGEGGYGYNISGCSISLSLANPYLSTRSRFDPNCLPLGRRSSFSC</sequence>
<feature type="region of interest" description="Disordered" evidence="1">
    <location>
        <begin position="61"/>
        <end position="84"/>
    </location>
</feature>
<proteinExistence type="predicted"/>
<dbReference type="EMBL" id="BTGU01006276">
    <property type="protein sequence ID" value="GMN18837.1"/>
    <property type="molecule type" value="Genomic_DNA"/>
</dbReference>
<evidence type="ECO:0000256" key="1">
    <source>
        <dbReference type="SAM" id="MobiDB-lite"/>
    </source>
</evidence>
<organism evidence="2 3">
    <name type="scientific">Ficus carica</name>
    <name type="common">Common fig</name>
    <dbReference type="NCBI Taxonomy" id="3494"/>
    <lineage>
        <taxon>Eukaryota</taxon>
        <taxon>Viridiplantae</taxon>
        <taxon>Streptophyta</taxon>
        <taxon>Embryophyta</taxon>
        <taxon>Tracheophyta</taxon>
        <taxon>Spermatophyta</taxon>
        <taxon>Magnoliopsida</taxon>
        <taxon>eudicotyledons</taxon>
        <taxon>Gunneridae</taxon>
        <taxon>Pentapetalae</taxon>
        <taxon>rosids</taxon>
        <taxon>fabids</taxon>
        <taxon>Rosales</taxon>
        <taxon>Moraceae</taxon>
        <taxon>Ficeae</taxon>
        <taxon>Ficus</taxon>
    </lineage>
</organism>